<reference evidence="2" key="2">
    <citation type="submission" date="2023-04" db="EMBL/GenBank/DDBJ databases">
        <authorList>
            <person name="Bruccoleri R.E."/>
            <person name="Oakeley E.J."/>
            <person name="Faust A.-M."/>
            <person name="Dessus-Babus S."/>
            <person name="Altorfer M."/>
            <person name="Burckhardt D."/>
            <person name="Oertli M."/>
            <person name="Naumann U."/>
            <person name="Petersen F."/>
            <person name="Wong J."/>
        </authorList>
    </citation>
    <scope>NUCLEOTIDE SEQUENCE</scope>
    <source>
        <strain evidence="2">GSM-AAB239-AS_SAM_17_03QT</strain>
        <tissue evidence="2">Leaf</tissue>
    </source>
</reference>
<dbReference type="SUPFAM" id="SSF53474">
    <property type="entry name" value="alpha/beta-Hydrolases"/>
    <property type="match status" value="1"/>
</dbReference>
<evidence type="ECO:0000313" key="3">
    <source>
        <dbReference type="Proteomes" id="UP001140949"/>
    </source>
</evidence>
<dbReference type="EMBL" id="JANAVB010016599">
    <property type="protein sequence ID" value="KAJ6831716.1"/>
    <property type="molecule type" value="Genomic_DNA"/>
</dbReference>
<proteinExistence type="predicted"/>
<protein>
    <recommendedName>
        <fullName evidence="1">Fungal lipase-type domain-containing protein</fullName>
    </recommendedName>
</protein>
<organism evidence="2 3">
    <name type="scientific">Iris pallida</name>
    <name type="common">Sweet iris</name>
    <dbReference type="NCBI Taxonomy" id="29817"/>
    <lineage>
        <taxon>Eukaryota</taxon>
        <taxon>Viridiplantae</taxon>
        <taxon>Streptophyta</taxon>
        <taxon>Embryophyta</taxon>
        <taxon>Tracheophyta</taxon>
        <taxon>Spermatophyta</taxon>
        <taxon>Magnoliopsida</taxon>
        <taxon>Liliopsida</taxon>
        <taxon>Asparagales</taxon>
        <taxon>Iridaceae</taxon>
        <taxon>Iridoideae</taxon>
        <taxon>Irideae</taxon>
        <taxon>Iris</taxon>
    </lineage>
</organism>
<name>A0AAX6GSK4_IRIPA</name>
<dbReference type="Proteomes" id="UP001140949">
    <property type="component" value="Unassembled WGS sequence"/>
</dbReference>
<dbReference type="GO" id="GO:0004806">
    <property type="term" value="F:triacylglycerol lipase activity"/>
    <property type="evidence" value="ECO:0007669"/>
    <property type="project" value="InterPro"/>
</dbReference>
<dbReference type="PANTHER" id="PTHR46086">
    <property type="entry name" value="ALPHA/BETA-HYDROLASES SUPERFAMILY PROTEIN"/>
    <property type="match status" value="1"/>
</dbReference>
<gene>
    <name evidence="2" type="ORF">M6B38_348095</name>
</gene>
<keyword evidence="3" id="KW-1185">Reference proteome</keyword>
<dbReference type="GO" id="GO:0006629">
    <property type="term" value="P:lipid metabolic process"/>
    <property type="evidence" value="ECO:0007669"/>
    <property type="project" value="InterPro"/>
</dbReference>
<dbReference type="InterPro" id="IPR029058">
    <property type="entry name" value="AB_hydrolase_fold"/>
</dbReference>
<dbReference type="InterPro" id="IPR044819">
    <property type="entry name" value="OBL-like"/>
</dbReference>
<dbReference type="PANTHER" id="PTHR46086:SF4">
    <property type="entry name" value="ALPHA_BETA-HYDROLASES SUPERFAMILY PROTEIN"/>
    <property type="match status" value="1"/>
</dbReference>
<dbReference type="Gene3D" id="3.40.50.1820">
    <property type="entry name" value="alpha/beta hydrolase"/>
    <property type="match status" value="1"/>
</dbReference>
<dbReference type="CDD" id="cd00519">
    <property type="entry name" value="Lipase_3"/>
    <property type="match status" value="1"/>
</dbReference>
<accession>A0AAX6GSK4</accession>
<dbReference type="AlphaFoldDB" id="A0AAX6GSK4"/>
<evidence type="ECO:0000313" key="2">
    <source>
        <dbReference type="EMBL" id="KAJ6831716.1"/>
    </source>
</evidence>
<evidence type="ECO:0000259" key="1">
    <source>
        <dbReference type="Pfam" id="PF01764"/>
    </source>
</evidence>
<dbReference type="InterPro" id="IPR002921">
    <property type="entry name" value="Fungal_lipase-type"/>
</dbReference>
<dbReference type="Pfam" id="PF01764">
    <property type="entry name" value="Lipase_3"/>
    <property type="match status" value="1"/>
</dbReference>
<reference evidence="2" key="1">
    <citation type="journal article" date="2023" name="GigaByte">
        <title>Genome assembly of the bearded iris, Iris pallida Lam.</title>
        <authorList>
            <person name="Bruccoleri R.E."/>
            <person name="Oakeley E.J."/>
            <person name="Faust A.M.E."/>
            <person name="Altorfer M."/>
            <person name="Dessus-Babus S."/>
            <person name="Burckhardt D."/>
            <person name="Oertli M."/>
            <person name="Naumann U."/>
            <person name="Petersen F."/>
            <person name="Wong J."/>
        </authorList>
    </citation>
    <scope>NUCLEOTIDE SEQUENCE</scope>
    <source>
        <strain evidence="2">GSM-AAB239-AS_SAM_17_03QT</strain>
    </source>
</reference>
<comment type="caution">
    <text evidence="2">The sequence shown here is derived from an EMBL/GenBank/DDBJ whole genome shotgun (WGS) entry which is preliminary data.</text>
</comment>
<sequence length="550" mass="62194">MALSLETVVGARFLCGQRLPPALSATRLQRLGRSSHLKLGAPRVHRPIACANAGVDTLVLPPPPTEKIPAEMLHMNTFSNYLVLKPEETTNEELFRLLRDGDIGHIDSIGCPDGTVVDDDKRRMLIFISIVLQKIILSVAQPGTSSMMVLMNLLAENDLPKIIWDYFTGQLKLPDPNSMDFKSPFAFIDTRVKLEQNIKPGDSAYYAHLSIMAAKLSYENEARIRSIVRGYWDMEFLGFFNCWDDFQDSFCTQAFMMSDKPVESGEAELVVVAFRGTDDAYDACTDIDFSWYEIPGVGKVHGGFMKALGLQKEGLPEEIVQDPQTPFAYYVIRERLRMILKKNPNAKLVVTGHSLGGALSALFPIVLKLHGEDWIIERIQGVYTFGQPRVGDRQLGEFAENILDSPKRRYFRFVYSNDLVPRVPFDDNTWLFKHFGKCLYYDSMYRGQEVHEEPNQNYFGVEYSIPKYMDAMWELGQSFVIGHVRGPEFHESPMMRMMRMMGLMIPGLPCHSPQDYNNITRLGTLMDAATTETSDGMLGTPPTPTLISDC</sequence>
<feature type="domain" description="Fungal lipase-type" evidence="1">
    <location>
        <begin position="271"/>
        <end position="426"/>
    </location>
</feature>